<feature type="compositionally biased region" description="Polar residues" evidence="1">
    <location>
        <begin position="377"/>
        <end position="391"/>
    </location>
</feature>
<feature type="compositionally biased region" description="Pro residues" evidence="1">
    <location>
        <begin position="440"/>
        <end position="453"/>
    </location>
</feature>
<feature type="compositionally biased region" description="Low complexity" evidence="1">
    <location>
        <begin position="1"/>
        <end position="10"/>
    </location>
</feature>
<dbReference type="PRINTS" id="PR01217">
    <property type="entry name" value="PRICHEXTENSN"/>
</dbReference>
<feature type="compositionally biased region" description="Polar residues" evidence="1">
    <location>
        <begin position="422"/>
        <end position="431"/>
    </location>
</feature>
<dbReference type="AlphaFoldDB" id="A0A8H6HWQ4"/>
<feature type="compositionally biased region" description="Basic and acidic residues" evidence="1">
    <location>
        <begin position="556"/>
        <end position="567"/>
    </location>
</feature>
<feature type="compositionally biased region" description="Basic and acidic residues" evidence="1">
    <location>
        <begin position="225"/>
        <end position="242"/>
    </location>
</feature>
<feature type="compositionally biased region" description="Polar residues" evidence="1">
    <location>
        <begin position="154"/>
        <end position="184"/>
    </location>
</feature>
<feature type="region of interest" description="Disordered" evidence="1">
    <location>
        <begin position="555"/>
        <end position="588"/>
    </location>
</feature>
<evidence type="ECO:0000313" key="3">
    <source>
        <dbReference type="Proteomes" id="UP000521943"/>
    </source>
</evidence>
<feature type="region of interest" description="Disordered" evidence="1">
    <location>
        <begin position="1"/>
        <end position="43"/>
    </location>
</feature>
<feature type="compositionally biased region" description="Polar residues" evidence="1">
    <location>
        <begin position="399"/>
        <end position="409"/>
    </location>
</feature>
<proteinExistence type="predicted"/>
<name>A0A8H6HWQ4_9AGAR</name>
<dbReference type="Proteomes" id="UP000521943">
    <property type="component" value="Unassembled WGS sequence"/>
</dbReference>
<dbReference type="OrthoDB" id="2163387at2759"/>
<evidence type="ECO:0000256" key="1">
    <source>
        <dbReference type="SAM" id="MobiDB-lite"/>
    </source>
</evidence>
<feature type="compositionally biased region" description="Pro residues" evidence="1">
    <location>
        <begin position="204"/>
        <end position="217"/>
    </location>
</feature>
<dbReference type="EMBL" id="JACGCI010000034">
    <property type="protein sequence ID" value="KAF6754569.1"/>
    <property type="molecule type" value="Genomic_DNA"/>
</dbReference>
<organism evidence="2 3">
    <name type="scientific">Ephemerocybe angulata</name>
    <dbReference type="NCBI Taxonomy" id="980116"/>
    <lineage>
        <taxon>Eukaryota</taxon>
        <taxon>Fungi</taxon>
        <taxon>Dikarya</taxon>
        <taxon>Basidiomycota</taxon>
        <taxon>Agaricomycotina</taxon>
        <taxon>Agaricomycetes</taxon>
        <taxon>Agaricomycetidae</taxon>
        <taxon>Agaricales</taxon>
        <taxon>Agaricineae</taxon>
        <taxon>Psathyrellaceae</taxon>
        <taxon>Ephemerocybe</taxon>
    </lineage>
</organism>
<protein>
    <submittedName>
        <fullName evidence="2">Uncharacterized protein</fullName>
    </submittedName>
</protein>
<keyword evidence="3" id="KW-1185">Reference proteome</keyword>
<comment type="caution">
    <text evidence="2">The sequence shown here is derived from an EMBL/GenBank/DDBJ whole genome shotgun (WGS) entry which is preliminary data.</text>
</comment>
<evidence type="ECO:0000313" key="2">
    <source>
        <dbReference type="EMBL" id="KAF6754569.1"/>
    </source>
</evidence>
<feature type="region of interest" description="Disordered" evidence="1">
    <location>
        <begin position="362"/>
        <end position="409"/>
    </location>
</feature>
<gene>
    <name evidence="2" type="ORF">DFP72DRAFT_374058</name>
</gene>
<accession>A0A8H6HWQ4</accession>
<feature type="compositionally biased region" description="Low complexity" evidence="1">
    <location>
        <begin position="454"/>
        <end position="467"/>
    </location>
</feature>
<sequence length="588" mass="62215">MATPASSATSPSPPMAYLSHGPPTPQPIPATPSDAQEHDNRQKAVQKFLARAEISMVTRALRARLSYASYKATHNIPHVPLRDLEAQTSQSQAASFTRTIAAKRKAAGLPQFYPTPGTPGPSTAPPGNPPARRTAGSGAMLPPTSVHSPRFYHSSINGQPSSAAHGETASSSRSGPNSAPNLYTSILAPPPTKQARTIHNVHDPPVPAPIRPAPSPRPRNVHKSPRVDHRSHAKGRHSDKSLKVTNSPDRRKAKRASAADKGKRRQHVAMEVDADGDVDMKGRSSFDLSPLPSPTINRSQGELPLRHITPPSSAPVPKQTTPRALPTDKDSEAADLMLFLATSPSPARPSKAKDQVAYHTLSGTTTRPKGRVLFQANPASDQPSGEPSTGGTALLRPPSTVSRSGEGSLMSSLSCIGSDLTASHNAPSSATPGHAHPASVPAPTPAQLLPPPSLSSSSLAPAATTPQDVRPTGHSPKPAHIVGQATPIEFNFHEFINASPSPSRSALQGNANKTNHSLRADVGRRLFEEEQMRYAAHTTTPAVNPGAMIYDAQGIQRRDQRREEDQKQVMQGLPQQRALGAGIDIAQS</sequence>
<feature type="compositionally biased region" description="Pro residues" evidence="1">
    <location>
        <begin position="116"/>
        <end position="129"/>
    </location>
</feature>
<reference evidence="2 3" key="1">
    <citation type="submission" date="2020-07" db="EMBL/GenBank/DDBJ databases">
        <title>Comparative genomics of pyrophilous fungi reveals a link between fire events and developmental genes.</title>
        <authorList>
            <consortium name="DOE Joint Genome Institute"/>
            <person name="Steindorff A.S."/>
            <person name="Carver A."/>
            <person name="Calhoun S."/>
            <person name="Stillman K."/>
            <person name="Liu H."/>
            <person name="Lipzen A."/>
            <person name="Pangilinan J."/>
            <person name="Labutti K."/>
            <person name="Bruns T.D."/>
            <person name="Grigoriev I.V."/>
        </authorList>
    </citation>
    <scope>NUCLEOTIDE SEQUENCE [LARGE SCALE GENOMIC DNA]</scope>
    <source>
        <strain evidence="2 3">CBS 144469</strain>
    </source>
</reference>
<feature type="region of interest" description="Disordered" evidence="1">
    <location>
        <begin position="422"/>
        <end position="481"/>
    </location>
</feature>
<feature type="region of interest" description="Disordered" evidence="1">
    <location>
        <begin position="109"/>
        <end position="327"/>
    </location>
</feature>